<dbReference type="InterPro" id="IPR001494">
    <property type="entry name" value="Importin-beta_N"/>
</dbReference>
<evidence type="ECO:0000313" key="10">
    <source>
        <dbReference type="EMBL" id="PLW21949.1"/>
    </source>
</evidence>
<evidence type="ECO:0000256" key="8">
    <source>
        <dbReference type="PROSITE-ProRule" id="PRU00103"/>
    </source>
</evidence>
<evidence type="ECO:0000256" key="3">
    <source>
        <dbReference type="ARBA" id="ARBA00022448"/>
    </source>
</evidence>
<protein>
    <recommendedName>
        <fullName evidence="9">Importin N-terminal domain-containing protein</fullName>
    </recommendedName>
</protein>
<dbReference type="PROSITE" id="PS50166">
    <property type="entry name" value="IMPORTIN_B_NT"/>
    <property type="match status" value="1"/>
</dbReference>
<sequence length="1126" mass="123056">MPCADGMHGGQPVVRLVLSKGGKPNPAMFCSAHHPLRSQGTHWMDPQFVQQLQSCLEQIATPSGTDAIKTATQALNEQFYRSPLAIPGLFEILTTCATPAVRQLSAVELRKRVSAGKRKHWKKLQSSMRDIIKSRLLEIITTEPVAITRHAIARVISEIGEYELPEKAWPQLLGFLIKASDSPVAHEREVAIFTLSNLMDTVVDSFAESLPQIYSLLAKTLQDPESLEVRVTTVQALGRVAEYIEADEESSIATFQAMIPQMLVVMGQTLEASDESGAKKCFDTVETLLIIEVPLINSHLAQLVQFNATIGNNKALDESQRIMALNCLLWTIKFKKSKIASLELIKPIVDSLITIGAEDEPEDPEDDSVARTAFRCLDALSTTLSPQAVFPALYARVQECFRSQDPTLRKAAVMALGVTVEGCSMFIQPHIDQLWPFIDSGLEDSDLRVRRAACTALSCVCEMLVDECASRHQILVPRVSALLNDPACQRNAMTALDGLLEVLDDQTIGPYLHPLMERLVPMIDSAPPKLKGTVVGAIGSAAYAAKGAFEPYFDVCMQRITPFLSLRAEGEEQELRGVAQDTVGTLASAVGKEKFRPFLEGCLTIAFEAIDLNSPSLRECSMIFFGTLAKVYEAEFVAYLPRVMPAVFASLGQVEEDDGTVLPSEMIKGFKAADDEEDEAEEDSAFIDVEDIDLDDDDLMKTTTAVAVEKSVAADAVSELFEYTKASFLPYLETSIKSLTPLLTHFYPTTRKAAATTLLSFISTAHEISDSPKFEPGIANIQMSDDVRKLVDLIIPEIMSLWRGEDECDVVSDLCSSLSSIISTVGAGVVAPTYLDEACTMVLTILERKSTAQLDGDFEEESATGDLSEVESNLIGCAADLVGTFATVLGADFAQAFQQFLPAVSKYYNPCYSPTDRNNTIGSLAEVINGLGSAVSPFTEDLLTLGVKATKDADVEVRSNAAFFLGSLAYWTTVDISSHYLSILECLQPLFIVPDDASREKSERAKDNAAGAIARMILKNKAALPLDQVLPVFFEALPLKQDFAESSKCFEALFDLIQMSHPLVRTHFDHILAVFAHVLQNSVPAVPEEKAMIPAETREQLVAVLRQLNSQVPDELSARGLTAYIQ</sequence>
<dbReference type="InterPro" id="IPR016024">
    <property type="entry name" value="ARM-type_fold"/>
</dbReference>
<dbReference type="SMART" id="SM01349">
    <property type="entry name" value="TOG"/>
    <property type="match status" value="1"/>
</dbReference>
<dbReference type="PANTHER" id="PTHR10527">
    <property type="entry name" value="IMPORTIN BETA"/>
    <property type="match status" value="1"/>
</dbReference>
<keyword evidence="5" id="KW-0677">Repeat</keyword>
<keyword evidence="7" id="KW-0539">Nucleus</keyword>
<dbReference type="SMART" id="SM00913">
    <property type="entry name" value="IBN_N"/>
    <property type="match status" value="1"/>
</dbReference>
<feature type="repeat" description="HEAT" evidence="8">
    <location>
        <begin position="434"/>
        <end position="472"/>
    </location>
</feature>
<dbReference type="Gene3D" id="1.25.10.10">
    <property type="entry name" value="Leucine-rich Repeat Variant"/>
    <property type="match status" value="1"/>
</dbReference>
<dbReference type="InterPro" id="IPR040122">
    <property type="entry name" value="Importin_beta"/>
</dbReference>
<feature type="repeat" description="HEAT" evidence="8">
    <location>
        <begin position="213"/>
        <end position="251"/>
    </location>
</feature>
<evidence type="ECO:0000259" key="9">
    <source>
        <dbReference type="PROSITE" id="PS50166"/>
    </source>
</evidence>
<dbReference type="PROSITE" id="PS50077">
    <property type="entry name" value="HEAT_REPEAT"/>
    <property type="match status" value="2"/>
</dbReference>
<comment type="caution">
    <text evidence="10">The sequence shown here is derived from an EMBL/GenBank/DDBJ whole genome shotgun (WGS) entry which is preliminary data.</text>
</comment>
<dbReference type="STRING" id="200324.A0A2N5T8Z2"/>
<keyword evidence="11" id="KW-1185">Reference proteome</keyword>
<reference evidence="10 11" key="1">
    <citation type="submission" date="2017-11" db="EMBL/GenBank/DDBJ databases">
        <title>De novo assembly and phasing of dikaryotic genomes from two isolates of Puccinia coronata f. sp. avenae, the causal agent of oat crown rust.</title>
        <authorList>
            <person name="Miller M.E."/>
            <person name="Zhang Y."/>
            <person name="Omidvar V."/>
            <person name="Sperschneider J."/>
            <person name="Schwessinger B."/>
            <person name="Raley C."/>
            <person name="Palmer J.M."/>
            <person name="Garnica D."/>
            <person name="Upadhyaya N."/>
            <person name="Rathjen J."/>
            <person name="Taylor J.M."/>
            <person name="Park R.F."/>
            <person name="Dodds P.N."/>
            <person name="Hirsch C.D."/>
            <person name="Kianian S.F."/>
            <person name="Figueroa M."/>
        </authorList>
    </citation>
    <scope>NUCLEOTIDE SEQUENCE [LARGE SCALE GENOMIC DNA]</scope>
    <source>
        <strain evidence="10">12NC29</strain>
    </source>
</reference>
<accession>A0A2N5T8Z2</accession>
<evidence type="ECO:0000313" key="11">
    <source>
        <dbReference type="Proteomes" id="UP000235388"/>
    </source>
</evidence>
<dbReference type="InterPro" id="IPR011989">
    <property type="entry name" value="ARM-like"/>
</dbReference>
<dbReference type="GO" id="GO:0031267">
    <property type="term" value="F:small GTPase binding"/>
    <property type="evidence" value="ECO:0007669"/>
    <property type="project" value="InterPro"/>
</dbReference>
<keyword evidence="3" id="KW-0813">Transport</keyword>
<keyword evidence="4" id="KW-0963">Cytoplasm</keyword>
<dbReference type="GO" id="GO:0006606">
    <property type="term" value="P:protein import into nucleus"/>
    <property type="evidence" value="ECO:0007669"/>
    <property type="project" value="InterPro"/>
</dbReference>
<evidence type="ECO:0000256" key="7">
    <source>
        <dbReference type="ARBA" id="ARBA00023242"/>
    </source>
</evidence>
<dbReference type="InterPro" id="IPR034085">
    <property type="entry name" value="TOG"/>
</dbReference>
<proteinExistence type="predicted"/>
<gene>
    <name evidence="10" type="ORF">PCANC_04402</name>
</gene>
<dbReference type="SUPFAM" id="SSF48371">
    <property type="entry name" value="ARM repeat"/>
    <property type="match status" value="2"/>
</dbReference>
<dbReference type="GO" id="GO:0005737">
    <property type="term" value="C:cytoplasm"/>
    <property type="evidence" value="ECO:0007669"/>
    <property type="project" value="UniProtKB-SubCell"/>
</dbReference>
<dbReference type="AlphaFoldDB" id="A0A2N5T8Z2"/>
<evidence type="ECO:0000256" key="5">
    <source>
        <dbReference type="ARBA" id="ARBA00022737"/>
    </source>
</evidence>
<dbReference type="EMBL" id="PGCJ01000778">
    <property type="protein sequence ID" value="PLW21949.1"/>
    <property type="molecule type" value="Genomic_DNA"/>
</dbReference>
<dbReference type="InterPro" id="IPR057672">
    <property type="entry name" value="TPR_IPO4/5"/>
</dbReference>
<evidence type="ECO:0000256" key="1">
    <source>
        <dbReference type="ARBA" id="ARBA00004123"/>
    </source>
</evidence>
<organism evidence="10 11">
    <name type="scientific">Puccinia coronata f. sp. avenae</name>
    <dbReference type="NCBI Taxonomy" id="200324"/>
    <lineage>
        <taxon>Eukaryota</taxon>
        <taxon>Fungi</taxon>
        <taxon>Dikarya</taxon>
        <taxon>Basidiomycota</taxon>
        <taxon>Pucciniomycotina</taxon>
        <taxon>Pucciniomycetes</taxon>
        <taxon>Pucciniales</taxon>
        <taxon>Pucciniaceae</taxon>
        <taxon>Puccinia</taxon>
    </lineage>
</organism>
<keyword evidence="6" id="KW-0653">Protein transport</keyword>
<dbReference type="Pfam" id="PF13513">
    <property type="entry name" value="HEAT_EZ"/>
    <property type="match status" value="1"/>
</dbReference>
<dbReference type="Pfam" id="PF25780">
    <property type="entry name" value="TPR_IPO5"/>
    <property type="match status" value="1"/>
</dbReference>
<name>A0A2N5T8Z2_9BASI</name>
<evidence type="ECO:0000256" key="4">
    <source>
        <dbReference type="ARBA" id="ARBA00022490"/>
    </source>
</evidence>
<dbReference type="OrthoDB" id="7862313at2759"/>
<evidence type="ECO:0000256" key="6">
    <source>
        <dbReference type="ARBA" id="ARBA00022927"/>
    </source>
</evidence>
<dbReference type="Proteomes" id="UP000235388">
    <property type="component" value="Unassembled WGS sequence"/>
</dbReference>
<evidence type="ECO:0000256" key="2">
    <source>
        <dbReference type="ARBA" id="ARBA00004496"/>
    </source>
</evidence>
<feature type="domain" description="Importin N-terminal" evidence="9">
    <location>
        <begin position="71"/>
        <end position="142"/>
    </location>
</feature>
<comment type="subcellular location">
    <subcellularLocation>
        <location evidence="2">Cytoplasm</location>
    </subcellularLocation>
    <subcellularLocation>
        <location evidence="1">Nucleus</location>
    </subcellularLocation>
</comment>
<dbReference type="InterPro" id="IPR021133">
    <property type="entry name" value="HEAT_type_2"/>
</dbReference>